<feature type="region of interest" description="Disordered" evidence="2">
    <location>
        <begin position="1"/>
        <end position="31"/>
    </location>
</feature>
<gene>
    <name evidence="3" type="ORF">M9Y10_002875</name>
</gene>
<proteinExistence type="predicted"/>
<evidence type="ECO:0000313" key="4">
    <source>
        <dbReference type="Proteomes" id="UP001470230"/>
    </source>
</evidence>
<keyword evidence="1" id="KW-0175">Coiled coil</keyword>
<keyword evidence="4" id="KW-1185">Reference proteome</keyword>
<evidence type="ECO:0000256" key="2">
    <source>
        <dbReference type="SAM" id="MobiDB-lite"/>
    </source>
</evidence>
<feature type="coiled-coil region" evidence="1">
    <location>
        <begin position="42"/>
        <end position="69"/>
    </location>
</feature>
<feature type="compositionally biased region" description="Basic and acidic residues" evidence="2">
    <location>
        <begin position="11"/>
        <end position="21"/>
    </location>
</feature>
<comment type="caution">
    <text evidence="3">The sequence shown here is derived from an EMBL/GenBank/DDBJ whole genome shotgun (WGS) entry which is preliminary data.</text>
</comment>
<reference evidence="3 4" key="1">
    <citation type="submission" date="2024-04" db="EMBL/GenBank/DDBJ databases">
        <title>Tritrichomonas musculus Genome.</title>
        <authorList>
            <person name="Alves-Ferreira E."/>
            <person name="Grigg M."/>
            <person name="Lorenzi H."/>
            <person name="Galac M."/>
        </authorList>
    </citation>
    <scope>NUCLEOTIDE SEQUENCE [LARGE SCALE GENOMIC DNA]</scope>
    <source>
        <strain evidence="3 4">EAF2021</strain>
    </source>
</reference>
<accession>A0ABR2LB39</accession>
<name>A0ABR2LB39_9EUKA</name>
<evidence type="ECO:0000256" key="1">
    <source>
        <dbReference type="SAM" id="Coils"/>
    </source>
</evidence>
<organism evidence="3 4">
    <name type="scientific">Tritrichomonas musculus</name>
    <dbReference type="NCBI Taxonomy" id="1915356"/>
    <lineage>
        <taxon>Eukaryota</taxon>
        <taxon>Metamonada</taxon>
        <taxon>Parabasalia</taxon>
        <taxon>Tritrichomonadida</taxon>
        <taxon>Tritrichomonadidae</taxon>
        <taxon>Tritrichomonas</taxon>
    </lineage>
</organism>
<feature type="coiled-coil region" evidence="1">
    <location>
        <begin position="306"/>
        <end position="333"/>
    </location>
</feature>
<evidence type="ECO:0000313" key="3">
    <source>
        <dbReference type="EMBL" id="KAK8900548.1"/>
    </source>
</evidence>
<sequence>MDNSITLPPLKGDKSSSDHSESTPSKKRSCSGLLFSPTHINAARITREANNLFQRLKNAEKNIIELRSEIPHNISSILEDLEKASKTIKNNSNINQNIEYKFSNRSNIAQKLNILETELKNDTQIQFLNYNETINQKIEMIHKKIQKTRTKQENQSNTHISHIDELLNDVQKREQAIINDLEKKLDKLKKYIQPIENISSYSELINSNELQIKELQIKLTSISHQLDTQMKLKPKKINNPIINQSNDTSNDDVLEVQSYLVNIYNEMNQFKKSYKDALLLSYDKAKKCELKINEIEIVTDNLSSSVKNLESKIEMEEMLIHNLFQKMEDLNQRTKNETECKYLKMLAEQIKSNSSNLHSIIASIREKLKKCEMTVPLILPD</sequence>
<dbReference type="EMBL" id="JAPFFF010000001">
    <property type="protein sequence ID" value="KAK8900548.1"/>
    <property type="molecule type" value="Genomic_DNA"/>
</dbReference>
<dbReference type="Proteomes" id="UP001470230">
    <property type="component" value="Unassembled WGS sequence"/>
</dbReference>
<protein>
    <submittedName>
        <fullName evidence="3">Uncharacterized protein</fullName>
    </submittedName>
</protein>